<dbReference type="Proteomes" id="UP000033121">
    <property type="component" value="Unassembled WGS sequence"/>
</dbReference>
<protein>
    <submittedName>
        <fullName evidence="8">Putative two-component response regulator</fullName>
    </submittedName>
</protein>
<reference evidence="8 9" key="1">
    <citation type="submission" date="2015-04" db="EMBL/GenBank/DDBJ databases">
        <title>Whole genome shotgun sequence of Flavihumibacter petaseus NBRC 106054.</title>
        <authorList>
            <person name="Miyazawa S."/>
            <person name="Hosoyama A."/>
            <person name="Hashimoto M."/>
            <person name="Noguchi M."/>
            <person name="Tsuchikane K."/>
            <person name="Ohji S."/>
            <person name="Yamazoe A."/>
            <person name="Ichikawa N."/>
            <person name="Kimura A."/>
            <person name="Fujita N."/>
        </authorList>
    </citation>
    <scope>NUCLEOTIDE SEQUENCE [LARGE SCALE GENOMIC DNA]</scope>
    <source>
        <strain evidence="8 9">NBRC 106054</strain>
    </source>
</reference>
<dbReference type="InterPro" id="IPR016032">
    <property type="entry name" value="Sig_transdc_resp-reg_C-effctor"/>
</dbReference>
<dbReference type="CDD" id="cd17535">
    <property type="entry name" value="REC_NarL-like"/>
    <property type="match status" value="1"/>
</dbReference>
<evidence type="ECO:0000256" key="5">
    <source>
        <dbReference type="PROSITE-ProRule" id="PRU00169"/>
    </source>
</evidence>
<dbReference type="STRING" id="1220578.FPE01S_01_01000"/>
<feature type="domain" description="Response regulatory" evidence="7">
    <location>
        <begin position="4"/>
        <end position="120"/>
    </location>
</feature>
<dbReference type="SUPFAM" id="SSF52172">
    <property type="entry name" value="CheY-like"/>
    <property type="match status" value="1"/>
</dbReference>
<dbReference type="PANTHER" id="PTHR43214">
    <property type="entry name" value="TWO-COMPONENT RESPONSE REGULATOR"/>
    <property type="match status" value="1"/>
</dbReference>
<dbReference type="GO" id="GO:0006355">
    <property type="term" value="P:regulation of DNA-templated transcription"/>
    <property type="evidence" value="ECO:0007669"/>
    <property type="project" value="InterPro"/>
</dbReference>
<keyword evidence="1 5" id="KW-0597">Phosphoprotein</keyword>
<evidence type="ECO:0000313" key="8">
    <source>
        <dbReference type="EMBL" id="GAO41088.1"/>
    </source>
</evidence>
<dbReference type="InterPro" id="IPR039420">
    <property type="entry name" value="WalR-like"/>
</dbReference>
<dbReference type="SMART" id="SM00421">
    <property type="entry name" value="HTH_LUXR"/>
    <property type="match status" value="1"/>
</dbReference>
<dbReference type="Pfam" id="PF00196">
    <property type="entry name" value="GerE"/>
    <property type="match status" value="1"/>
</dbReference>
<keyword evidence="9" id="KW-1185">Reference proteome</keyword>
<dbReference type="PROSITE" id="PS50110">
    <property type="entry name" value="RESPONSE_REGULATORY"/>
    <property type="match status" value="1"/>
</dbReference>
<feature type="modified residue" description="4-aspartylphosphate" evidence="5">
    <location>
        <position position="55"/>
    </location>
</feature>
<dbReference type="PROSITE" id="PS50043">
    <property type="entry name" value="HTH_LUXR_2"/>
    <property type="match status" value="1"/>
</dbReference>
<dbReference type="RefSeq" id="WP_046367015.1">
    <property type="nucleotide sequence ID" value="NZ_BBWV01000001.1"/>
</dbReference>
<feature type="domain" description="HTH luxR-type" evidence="6">
    <location>
        <begin position="143"/>
        <end position="208"/>
    </location>
</feature>
<name>A0A0E9MUD0_9BACT</name>
<dbReference type="SMART" id="SM00448">
    <property type="entry name" value="REC"/>
    <property type="match status" value="1"/>
</dbReference>
<dbReference type="InterPro" id="IPR011006">
    <property type="entry name" value="CheY-like_superfamily"/>
</dbReference>
<dbReference type="EMBL" id="BBWV01000001">
    <property type="protein sequence ID" value="GAO41088.1"/>
    <property type="molecule type" value="Genomic_DNA"/>
</dbReference>
<dbReference type="InterPro" id="IPR001789">
    <property type="entry name" value="Sig_transdc_resp-reg_receiver"/>
</dbReference>
<dbReference type="InterPro" id="IPR058245">
    <property type="entry name" value="NreC/VraR/RcsB-like_REC"/>
</dbReference>
<evidence type="ECO:0000313" key="9">
    <source>
        <dbReference type="Proteomes" id="UP000033121"/>
    </source>
</evidence>
<keyword evidence="4" id="KW-0804">Transcription</keyword>
<dbReference type="PRINTS" id="PR00038">
    <property type="entry name" value="HTHLUXR"/>
</dbReference>
<organism evidence="8 9">
    <name type="scientific">Flavihumibacter petaseus NBRC 106054</name>
    <dbReference type="NCBI Taxonomy" id="1220578"/>
    <lineage>
        <taxon>Bacteria</taxon>
        <taxon>Pseudomonadati</taxon>
        <taxon>Bacteroidota</taxon>
        <taxon>Chitinophagia</taxon>
        <taxon>Chitinophagales</taxon>
        <taxon>Chitinophagaceae</taxon>
        <taxon>Flavihumibacter</taxon>
    </lineage>
</organism>
<evidence type="ECO:0000259" key="6">
    <source>
        <dbReference type="PROSITE" id="PS50043"/>
    </source>
</evidence>
<comment type="caution">
    <text evidence="8">The sequence shown here is derived from an EMBL/GenBank/DDBJ whole genome shotgun (WGS) entry which is preliminary data.</text>
</comment>
<evidence type="ECO:0000256" key="4">
    <source>
        <dbReference type="ARBA" id="ARBA00023163"/>
    </source>
</evidence>
<evidence type="ECO:0000259" key="7">
    <source>
        <dbReference type="PROSITE" id="PS50110"/>
    </source>
</evidence>
<evidence type="ECO:0000256" key="1">
    <source>
        <dbReference type="ARBA" id="ARBA00022553"/>
    </source>
</evidence>
<dbReference type="Pfam" id="PF00072">
    <property type="entry name" value="Response_reg"/>
    <property type="match status" value="1"/>
</dbReference>
<evidence type="ECO:0000256" key="2">
    <source>
        <dbReference type="ARBA" id="ARBA00023015"/>
    </source>
</evidence>
<dbReference type="AlphaFoldDB" id="A0A0E9MUD0"/>
<dbReference type="Gene3D" id="3.40.50.2300">
    <property type="match status" value="1"/>
</dbReference>
<evidence type="ECO:0000256" key="3">
    <source>
        <dbReference type="ARBA" id="ARBA00023125"/>
    </source>
</evidence>
<dbReference type="OrthoDB" id="1013073at2"/>
<dbReference type="SUPFAM" id="SSF46894">
    <property type="entry name" value="C-terminal effector domain of the bipartite response regulators"/>
    <property type="match status" value="1"/>
</dbReference>
<dbReference type="GO" id="GO:0003677">
    <property type="term" value="F:DNA binding"/>
    <property type="evidence" value="ECO:0007669"/>
    <property type="project" value="UniProtKB-KW"/>
</dbReference>
<keyword evidence="3" id="KW-0238">DNA-binding</keyword>
<dbReference type="InterPro" id="IPR000792">
    <property type="entry name" value="Tscrpt_reg_LuxR_C"/>
</dbReference>
<sequence>MATSILIADDHSIVRSGVKALIKQHIDQAQVEEASDENEITEKIRSRSFRLLVLDINIPGSDFTNLMEWLRHVAPETGILIFSTYNEDIYGKKCLQMGARGYLRKTAANAEILEAIRTVLEGGYYISGQLQALLQENGDEQPEVSPLGKLSAKELEIALLIQKGHSLPEICNLLKIQYSTANTYKRRVFEKLKVHNGVGLSQLMKTFHIE</sequence>
<gene>
    <name evidence="8" type="ORF">FPE01S_01_01000</name>
</gene>
<proteinExistence type="predicted"/>
<accession>A0A0E9MUD0</accession>
<keyword evidence="2" id="KW-0805">Transcription regulation</keyword>
<dbReference type="PANTHER" id="PTHR43214:SF41">
    <property type="entry name" value="NITRATE_NITRITE RESPONSE REGULATOR PROTEIN NARP"/>
    <property type="match status" value="1"/>
</dbReference>
<dbReference type="GO" id="GO:0000160">
    <property type="term" value="P:phosphorelay signal transduction system"/>
    <property type="evidence" value="ECO:0007669"/>
    <property type="project" value="InterPro"/>
</dbReference>